<dbReference type="Proteomes" id="UP001424741">
    <property type="component" value="Unassembled WGS sequence"/>
</dbReference>
<feature type="signal peptide" evidence="1">
    <location>
        <begin position="1"/>
        <end position="25"/>
    </location>
</feature>
<accession>A0ABP9UWR9</accession>
<protein>
    <submittedName>
        <fullName evidence="2">Uncharacterized protein</fullName>
    </submittedName>
</protein>
<evidence type="ECO:0000256" key="1">
    <source>
        <dbReference type="SAM" id="SignalP"/>
    </source>
</evidence>
<sequence length="153" mass="17840">MKDILFSTRIMAVMSIFCLSYSVQAQDLIKNIAKDSNALMPNQEQLESVSKYQQYVNEVLIPRIGLKTKKLKVGDRAFSITHGGDKEIRIVVCSDWTLEEKLKFFRAIVIDFQHTNVSRLSFKFYKDQEWRASPEGYRTLTPIGFSFILEYRK</sequence>
<reference evidence="2 3" key="1">
    <citation type="submission" date="2024-02" db="EMBL/GenBank/DDBJ databases">
        <title>Rubritalea halochordaticola NBRC 107102.</title>
        <authorList>
            <person name="Ichikawa N."/>
            <person name="Katano-Makiyama Y."/>
            <person name="Hidaka K."/>
        </authorList>
    </citation>
    <scope>NUCLEOTIDE SEQUENCE [LARGE SCALE GENOMIC DNA]</scope>
    <source>
        <strain evidence="2 3">NBRC 107102</strain>
    </source>
</reference>
<evidence type="ECO:0000313" key="3">
    <source>
        <dbReference type="Proteomes" id="UP001424741"/>
    </source>
</evidence>
<keyword evidence="1" id="KW-0732">Signal</keyword>
<proteinExistence type="predicted"/>
<gene>
    <name evidence="2" type="ORF">Rhal01_00981</name>
</gene>
<comment type="caution">
    <text evidence="2">The sequence shown here is derived from an EMBL/GenBank/DDBJ whole genome shotgun (WGS) entry which is preliminary data.</text>
</comment>
<dbReference type="EMBL" id="BAABRL010000002">
    <property type="protein sequence ID" value="GAA5494817.1"/>
    <property type="molecule type" value="Genomic_DNA"/>
</dbReference>
<dbReference type="RefSeq" id="WP_346187709.1">
    <property type="nucleotide sequence ID" value="NZ_BAABRL010000002.1"/>
</dbReference>
<organism evidence="2 3">
    <name type="scientific">Rubritalea halochordaticola</name>
    <dbReference type="NCBI Taxonomy" id="714537"/>
    <lineage>
        <taxon>Bacteria</taxon>
        <taxon>Pseudomonadati</taxon>
        <taxon>Verrucomicrobiota</taxon>
        <taxon>Verrucomicrobiia</taxon>
        <taxon>Verrucomicrobiales</taxon>
        <taxon>Rubritaleaceae</taxon>
        <taxon>Rubritalea</taxon>
    </lineage>
</organism>
<keyword evidence="3" id="KW-1185">Reference proteome</keyword>
<feature type="chain" id="PRO_5045785978" evidence="1">
    <location>
        <begin position="26"/>
        <end position="153"/>
    </location>
</feature>
<name>A0ABP9UWR9_9BACT</name>
<evidence type="ECO:0000313" key="2">
    <source>
        <dbReference type="EMBL" id="GAA5494817.1"/>
    </source>
</evidence>